<accession>A0ABT8WRX9</accession>
<evidence type="ECO:0000313" key="2">
    <source>
        <dbReference type="EMBL" id="MDO5975952.1"/>
    </source>
</evidence>
<protein>
    <submittedName>
        <fullName evidence="2">Uncharacterized protein</fullName>
    </submittedName>
</protein>
<evidence type="ECO:0000313" key="3">
    <source>
        <dbReference type="Proteomes" id="UP001176806"/>
    </source>
</evidence>
<keyword evidence="1" id="KW-0812">Transmembrane</keyword>
<keyword evidence="1" id="KW-1133">Transmembrane helix</keyword>
<dbReference type="Proteomes" id="UP001176806">
    <property type="component" value="Unassembled WGS sequence"/>
</dbReference>
<feature type="transmembrane region" description="Helical" evidence="1">
    <location>
        <begin position="57"/>
        <end position="75"/>
    </location>
</feature>
<organism evidence="2 3">
    <name type="scientific">Flavivirga jejuensis</name>
    <dbReference type="NCBI Taxonomy" id="870487"/>
    <lineage>
        <taxon>Bacteria</taxon>
        <taxon>Pseudomonadati</taxon>
        <taxon>Bacteroidota</taxon>
        <taxon>Flavobacteriia</taxon>
        <taxon>Flavobacteriales</taxon>
        <taxon>Flavobacteriaceae</taxon>
        <taxon>Flavivirga</taxon>
    </lineage>
</organism>
<comment type="caution">
    <text evidence="2">The sequence shown here is derived from an EMBL/GenBank/DDBJ whole genome shotgun (WGS) entry which is preliminary data.</text>
</comment>
<feature type="transmembrane region" description="Helical" evidence="1">
    <location>
        <begin position="87"/>
        <end position="111"/>
    </location>
</feature>
<dbReference type="EMBL" id="JAUOEL010000006">
    <property type="protein sequence ID" value="MDO5975952.1"/>
    <property type="molecule type" value="Genomic_DNA"/>
</dbReference>
<proteinExistence type="predicted"/>
<dbReference type="RefSeq" id="WP_303303190.1">
    <property type="nucleotide sequence ID" value="NZ_BAABDA010000046.1"/>
</dbReference>
<name>A0ABT8WRX9_9FLAO</name>
<evidence type="ECO:0000256" key="1">
    <source>
        <dbReference type="SAM" id="Phobius"/>
    </source>
</evidence>
<sequence>MVNETVKTNWFTENINYIILGVIILIMLCFLIFIIYKSKKDNQEIYKLLSLYYNKHSFLIIFLIPILTLIAFSYLDLNEEIKKYLSTLSFSIVGIGVFSGILKYINSLYFVKTHIKKIILSADFKKIINEQFESFVFSDKFLTSLDDDQLKNNWKNITYFKYKIKFPVLWEKMNLKSQLDNYFFNNNNLEYYYRGFRVYYDVKLLDNNIIKFTETTDFTIVSNKKGKIELKFWVDSIEEDNNEIKTQIDKDLTVIDGKSLNDLIKENGEEPYEIPDKSKFDNKTSKYKKDIIIPLNGKNEYQVEKVITMTQKYDIDRSISFSSSKIIDDIFINVTCCDKVKVFFHELYKNEFRPDNINIEGLALKNKKIIMPGEVFILFVDKIEQEIDEIHKN</sequence>
<keyword evidence="1" id="KW-0472">Membrane</keyword>
<gene>
    <name evidence="2" type="ORF">Q4Q40_17275</name>
</gene>
<reference evidence="2" key="1">
    <citation type="submission" date="2023-07" db="EMBL/GenBank/DDBJ databases">
        <title>Two novel species in the genus Flavivirga.</title>
        <authorList>
            <person name="Kwon K."/>
        </authorList>
    </citation>
    <scope>NUCLEOTIDE SEQUENCE</scope>
    <source>
        <strain evidence="2">KACC 14158</strain>
    </source>
</reference>
<keyword evidence="3" id="KW-1185">Reference proteome</keyword>
<feature type="transmembrane region" description="Helical" evidence="1">
    <location>
        <begin position="15"/>
        <end position="36"/>
    </location>
</feature>